<feature type="transmembrane region" description="Helical" evidence="1">
    <location>
        <begin position="566"/>
        <end position="588"/>
    </location>
</feature>
<sequence length="623" mass="69172">MFLLKQKLLPLLVILVTATALPCLAQPNPAPQTIAGLVSDLQAEMQKQHVAGMMLSIVTRDSALFSGGIGYADADKRTQVKPHHLFRQASVTKLFVALGVLKLVQNGQLALRAHLKDVAPEIPFRNEWEETSPVTIEDLLEHSTGFADKSPFEEYNFTGRRFDGLAGVKVFEKFMFSRWKPGERHAYSGVNYAILAYLIEKLSRQSLDNYLRNHVFSPLGMPDANVDLAGKAPGAYAQGYVRQAGAYRPVPHQPQYNAGYGSLNASAGDLTHALQAYLHGWATDSSQFLSADYLRQSETPHSYLSAKAGLHHTYAYGNEGYELEGRVFRGHRGAIGGFLSAFLYNREAGVGYAFSINTHNEAFYRQADALIRAFVTKGLSKPVLGKRVPFKTPDFGRYAGYYRLANPGQLYTGFLEQFQNTLRLDTAGGHLNAHLLMGGTMHFEQAESALLRFKAPHAYSSHAALLLDASDEPVFTDRTLYFTPISAFNAWFSLVMLLGGMVLLLSSIVFGLANGILYIRKRWPLPILLVRLTPALAATCILLIISAGTRLMELMKACLPMDNAQVLWMAGKLGFAVFVIATIGLLAMTWKRLHSLWLRIYLVLLAVSGGYWLGILMRNHWYW</sequence>
<reference evidence="5" key="1">
    <citation type="submission" date="2016-10" db="EMBL/GenBank/DDBJ databases">
        <authorList>
            <person name="Varghese N."/>
            <person name="Submissions S."/>
        </authorList>
    </citation>
    <scope>NUCLEOTIDE SEQUENCE [LARGE SCALE GENOMIC DNA]</scope>
    <source>
        <strain evidence="5">DSM 25329</strain>
    </source>
</reference>
<gene>
    <name evidence="4" type="ORF">SAMN04487996_105100</name>
</gene>
<dbReference type="PANTHER" id="PTHR46825:SF9">
    <property type="entry name" value="BETA-LACTAMASE-RELATED DOMAIN-CONTAINING PROTEIN"/>
    <property type="match status" value="1"/>
</dbReference>
<keyword evidence="1" id="KW-0472">Membrane</keyword>
<dbReference type="EMBL" id="FNAN01000005">
    <property type="protein sequence ID" value="SDE45642.1"/>
    <property type="molecule type" value="Genomic_DNA"/>
</dbReference>
<dbReference type="Pfam" id="PF00144">
    <property type="entry name" value="Beta-lactamase"/>
    <property type="match status" value="1"/>
</dbReference>
<proteinExistence type="predicted"/>
<feature type="transmembrane region" description="Helical" evidence="1">
    <location>
        <begin position="600"/>
        <end position="617"/>
    </location>
</feature>
<keyword evidence="2" id="KW-0732">Signal</keyword>
<dbReference type="SUPFAM" id="SSF56601">
    <property type="entry name" value="beta-lactamase/transpeptidase-like"/>
    <property type="match status" value="1"/>
</dbReference>
<keyword evidence="5" id="KW-1185">Reference proteome</keyword>
<dbReference type="RefSeq" id="WP_176884949.1">
    <property type="nucleotide sequence ID" value="NZ_FNAN01000005.1"/>
</dbReference>
<dbReference type="InterPro" id="IPR012338">
    <property type="entry name" value="Beta-lactam/transpept-like"/>
</dbReference>
<feature type="transmembrane region" description="Helical" evidence="1">
    <location>
        <begin position="525"/>
        <end position="546"/>
    </location>
</feature>
<feature type="signal peptide" evidence="2">
    <location>
        <begin position="1"/>
        <end position="25"/>
    </location>
</feature>
<protein>
    <submittedName>
        <fullName evidence="4">CubicO group peptidase, beta-lactamase class C family</fullName>
    </submittedName>
</protein>
<evidence type="ECO:0000313" key="5">
    <source>
        <dbReference type="Proteomes" id="UP000198748"/>
    </source>
</evidence>
<dbReference type="PANTHER" id="PTHR46825">
    <property type="entry name" value="D-ALANYL-D-ALANINE-CARBOXYPEPTIDASE/ENDOPEPTIDASE AMPH"/>
    <property type="match status" value="1"/>
</dbReference>
<keyword evidence="1" id="KW-0812">Transmembrane</keyword>
<evidence type="ECO:0000259" key="3">
    <source>
        <dbReference type="Pfam" id="PF00144"/>
    </source>
</evidence>
<keyword evidence="1" id="KW-1133">Transmembrane helix</keyword>
<dbReference type="InterPro" id="IPR050491">
    <property type="entry name" value="AmpC-like"/>
</dbReference>
<dbReference type="InterPro" id="IPR001466">
    <property type="entry name" value="Beta-lactam-related"/>
</dbReference>
<evidence type="ECO:0000313" key="4">
    <source>
        <dbReference type="EMBL" id="SDE45642.1"/>
    </source>
</evidence>
<dbReference type="Gene3D" id="3.40.710.10">
    <property type="entry name" value="DD-peptidase/beta-lactamase superfamily"/>
    <property type="match status" value="1"/>
</dbReference>
<feature type="chain" id="PRO_5011528887" evidence="2">
    <location>
        <begin position="26"/>
        <end position="623"/>
    </location>
</feature>
<name>A0A1G7D213_9BACT</name>
<organism evidence="4 5">
    <name type="scientific">Dyadobacter soli</name>
    <dbReference type="NCBI Taxonomy" id="659014"/>
    <lineage>
        <taxon>Bacteria</taxon>
        <taxon>Pseudomonadati</taxon>
        <taxon>Bacteroidota</taxon>
        <taxon>Cytophagia</taxon>
        <taxon>Cytophagales</taxon>
        <taxon>Spirosomataceae</taxon>
        <taxon>Dyadobacter</taxon>
    </lineage>
</organism>
<dbReference type="STRING" id="659014.SAMN04487996_105100"/>
<feature type="transmembrane region" description="Helical" evidence="1">
    <location>
        <begin position="490"/>
        <end position="513"/>
    </location>
</feature>
<feature type="domain" description="Beta-lactamase-related" evidence="3">
    <location>
        <begin position="41"/>
        <end position="373"/>
    </location>
</feature>
<dbReference type="Proteomes" id="UP000198748">
    <property type="component" value="Unassembled WGS sequence"/>
</dbReference>
<evidence type="ECO:0000256" key="1">
    <source>
        <dbReference type="SAM" id="Phobius"/>
    </source>
</evidence>
<evidence type="ECO:0000256" key="2">
    <source>
        <dbReference type="SAM" id="SignalP"/>
    </source>
</evidence>
<dbReference type="AlphaFoldDB" id="A0A1G7D213"/>
<accession>A0A1G7D213</accession>